<keyword evidence="13 14" id="KW-0472">Membrane</keyword>
<evidence type="ECO:0000313" key="16">
    <source>
        <dbReference type="Proteomes" id="UP001160148"/>
    </source>
</evidence>
<dbReference type="PANTHER" id="PTHR24292:SF102">
    <property type="entry name" value="CYTOCHROME P450 FAMILY-RELATED"/>
    <property type="match status" value="1"/>
</dbReference>
<dbReference type="GO" id="GO:0016705">
    <property type="term" value="F:oxidoreductase activity, acting on paired donors, with incorporation or reduction of molecular oxygen"/>
    <property type="evidence" value="ECO:0007669"/>
    <property type="project" value="InterPro"/>
</dbReference>
<keyword evidence="12" id="KW-0503">Monooxygenase</keyword>
<sequence>MQNPLLKLFNFWIQVYKSSLKTEIPESCVIVNYAEEKHLYFPRENVKHNDVTGEMYLLLLRTRGSRPNYTTFAPVPADNCIAVVPITVMGAYVTWTLEVLAFAIFVVVAAVVPYVRRKRDYWTNRGVLAAAGYRSLANTLPGVRLHDRSLSGHRNDAKAAGVAVLGLHDAGRPTALACDIRVAAAAMANDGFAEVETRGGREMSLLPSAVDAGAVTAVLPTMAVCVAELITSLEAVANRRLTMVPWTEVKKCATTVVATCVYGQPMVDSRIKAFAEQCDKSLSGAGGRPTFTDHFASYDLSSDGRASSFDFKQILQAAAADSDKIGADVADKQVRLDMFEFVSGTIEQTAALVTGALYELARDQNIQNHLREHLDSVLDEHQEQVTIDQLDRLPYLENVLKETLRKYPLAAVVRRVATKPYVVPGTGGRGTIEPDTLIVVPVHELHHDAEHFPEPEKFLPHRFPGQLSSAYMPHGSGPQSYIGKHFVELEAKLVIAMLMSRYEVHVDSAKSGTPPDPLDPKSFEGVRMTVANRSSVRESTMYASLRKFHMSNDVNAGDRKFLFF</sequence>
<keyword evidence="10" id="KW-0560">Oxidoreductase</keyword>
<dbReference type="SUPFAM" id="SSF48264">
    <property type="entry name" value="Cytochrome P450"/>
    <property type="match status" value="1"/>
</dbReference>
<dbReference type="InterPro" id="IPR036396">
    <property type="entry name" value="Cyt_P450_sf"/>
</dbReference>
<keyword evidence="14" id="KW-0812">Transmembrane</keyword>
<evidence type="ECO:0000256" key="5">
    <source>
        <dbReference type="ARBA" id="ARBA00010617"/>
    </source>
</evidence>
<comment type="subcellular location">
    <subcellularLocation>
        <location evidence="4">Endoplasmic reticulum membrane</location>
        <topology evidence="4">Peripheral membrane protein</topology>
    </subcellularLocation>
    <subcellularLocation>
        <location evidence="3">Microsome membrane</location>
        <topology evidence="3">Peripheral membrane protein</topology>
    </subcellularLocation>
</comment>
<proteinExistence type="inferred from homology"/>
<comment type="caution">
    <text evidence="15">The sequence shown here is derived from an EMBL/GenBank/DDBJ whole genome shotgun (WGS) entry which is preliminary data.</text>
</comment>
<evidence type="ECO:0000256" key="7">
    <source>
        <dbReference type="ARBA" id="ARBA00022723"/>
    </source>
</evidence>
<dbReference type="Pfam" id="PF00067">
    <property type="entry name" value="p450"/>
    <property type="match status" value="1"/>
</dbReference>
<evidence type="ECO:0000256" key="4">
    <source>
        <dbReference type="ARBA" id="ARBA00004406"/>
    </source>
</evidence>
<keyword evidence="8" id="KW-0256">Endoplasmic reticulum</keyword>
<reference evidence="15 16" key="1">
    <citation type="submission" date="2023-01" db="EMBL/GenBank/DDBJ databases">
        <authorList>
            <person name="Whitehead M."/>
        </authorList>
    </citation>
    <scope>NUCLEOTIDE SEQUENCE [LARGE SCALE GENOMIC DNA]</scope>
</reference>
<evidence type="ECO:0000256" key="9">
    <source>
        <dbReference type="ARBA" id="ARBA00022848"/>
    </source>
</evidence>
<protein>
    <recommendedName>
        <fullName evidence="17">Cytochrome P450</fullName>
    </recommendedName>
</protein>
<dbReference type="GO" id="GO:0005789">
    <property type="term" value="C:endoplasmic reticulum membrane"/>
    <property type="evidence" value="ECO:0007669"/>
    <property type="project" value="UniProtKB-SubCell"/>
</dbReference>
<dbReference type="GO" id="GO:0005506">
    <property type="term" value="F:iron ion binding"/>
    <property type="evidence" value="ECO:0007669"/>
    <property type="project" value="InterPro"/>
</dbReference>
<dbReference type="PANTHER" id="PTHR24292">
    <property type="entry name" value="CYTOCHROME P450"/>
    <property type="match status" value="1"/>
</dbReference>
<keyword evidence="16" id="KW-1185">Reference proteome</keyword>
<evidence type="ECO:0000256" key="14">
    <source>
        <dbReference type="SAM" id="Phobius"/>
    </source>
</evidence>
<evidence type="ECO:0000256" key="1">
    <source>
        <dbReference type="ARBA" id="ARBA00001971"/>
    </source>
</evidence>
<dbReference type="AlphaFoldDB" id="A0AAV0VH33"/>
<evidence type="ECO:0000256" key="8">
    <source>
        <dbReference type="ARBA" id="ARBA00022824"/>
    </source>
</evidence>
<evidence type="ECO:0000256" key="12">
    <source>
        <dbReference type="ARBA" id="ARBA00023033"/>
    </source>
</evidence>
<evidence type="ECO:0000313" key="15">
    <source>
        <dbReference type="EMBL" id="CAI6343553.1"/>
    </source>
</evidence>
<dbReference type="InterPro" id="IPR001128">
    <property type="entry name" value="Cyt_P450"/>
</dbReference>
<evidence type="ECO:0000256" key="10">
    <source>
        <dbReference type="ARBA" id="ARBA00023002"/>
    </source>
</evidence>
<evidence type="ECO:0000256" key="11">
    <source>
        <dbReference type="ARBA" id="ARBA00023004"/>
    </source>
</evidence>
<gene>
    <name evidence="15" type="ORF">MEUPH1_LOCUS804</name>
</gene>
<evidence type="ECO:0008006" key="17">
    <source>
        <dbReference type="Google" id="ProtNLM"/>
    </source>
</evidence>
<keyword evidence="7" id="KW-0479">Metal-binding</keyword>
<keyword evidence="11" id="KW-0408">Iron</keyword>
<evidence type="ECO:0000256" key="13">
    <source>
        <dbReference type="ARBA" id="ARBA00023136"/>
    </source>
</evidence>
<dbReference type="Gene3D" id="1.10.630.10">
    <property type="entry name" value="Cytochrome P450"/>
    <property type="match status" value="1"/>
</dbReference>
<evidence type="ECO:0000256" key="2">
    <source>
        <dbReference type="ARBA" id="ARBA00003690"/>
    </source>
</evidence>
<keyword evidence="9" id="KW-0492">Microsome</keyword>
<keyword evidence="6" id="KW-0349">Heme</keyword>
<dbReference type="EMBL" id="CARXXK010000001">
    <property type="protein sequence ID" value="CAI6343553.1"/>
    <property type="molecule type" value="Genomic_DNA"/>
</dbReference>
<dbReference type="InterPro" id="IPR050476">
    <property type="entry name" value="Insect_CytP450_Detox"/>
</dbReference>
<dbReference type="GO" id="GO:0004497">
    <property type="term" value="F:monooxygenase activity"/>
    <property type="evidence" value="ECO:0007669"/>
    <property type="project" value="UniProtKB-KW"/>
</dbReference>
<dbReference type="PRINTS" id="PR00465">
    <property type="entry name" value="EP450IV"/>
</dbReference>
<comment type="cofactor">
    <cofactor evidence="1">
        <name>heme</name>
        <dbReference type="ChEBI" id="CHEBI:30413"/>
    </cofactor>
</comment>
<feature type="transmembrane region" description="Helical" evidence="14">
    <location>
        <begin position="92"/>
        <end position="115"/>
    </location>
</feature>
<evidence type="ECO:0000256" key="3">
    <source>
        <dbReference type="ARBA" id="ARBA00004174"/>
    </source>
</evidence>
<keyword evidence="14" id="KW-1133">Transmembrane helix</keyword>
<comment type="function">
    <text evidence="2">May be involved in the metabolism of insect hormones and in the breakdown of synthetic insecticides.</text>
</comment>
<dbReference type="GO" id="GO:0020037">
    <property type="term" value="F:heme binding"/>
    <property type="evidence" value="ECO:0007669"/>
    <property type="project" value="InterPro"/>
</dbReference>
<comment type="similarity">
    <text evidence="5">Belongs to the cytochrome P450 family.</text>
</comment>
<dbReference type="Proteomes" id="UP001160148">
    <property type="component" value="Unassembled WGS sequence"/>
</dbReference>
<evidence type="ECO:0000256" key="6">
    <source>
        <dbReference type="ARBA" id="ARBA00022617"/>
    </source>
</evidence>
<dbReference type="InterPro" id="IPR002403">
    <property type="entry name" value="Cyt_P450_E_grp-IV"/>
</dbReference>
<organism evidence="15 16">
    <name type="scientific">Macrosiphum euphorbiae</name>
    <name type="common">potato aphid</name>
    <dbReference type="NCBI Taxonomy" id="13131"/>
    <lineage>
        <taxon>Eukaryota</taxon>
        <taxon>Metazoa</taxon>
        <taxon>Ecdysozoa</taxon>
        <taxon>Arthropoda</taxon>
        <taxon>Hexapoda</taxon>
        <taxon>Insecta</taxon>
        <taxon>Pterygota</taxon>
        <taxon>Neoptera</taxon>
        <taxon>Paraneoptera</taxon>
        <taxon>Hemiptera</taxon>
        <taxon>Sternorrhyncha</taxon>
        <taxon>Aphidomorpha</taxon>
        <taxon>Aphidoidea</taxon>
        <taxon>Aphididae</taxon>
        <taxon>Macrosiphini</taxon>
        <taxon>Macrosiphum</taxon>
    </lineage>
</organism>
<name>A0AAV0VH33_9HEMI</name>
<accession>A0AAV0VH33</accession>